<dbReference type="InterPro" id="IPR023393">
    <property type="entry name" value="START-like_dom_sf"/>
</dbReference>
<accession>A0ABS2US55</accession>
<dbReference type="RefSeq" id="WP_205374345.1">
    <property type="nucleotide sequence ID" value="NZ_JAFEJA010000001.1"/>
</dbReference>
<gene>
    <name evidence="3" type="ORF">JE024_16660</name>
</gene>
<feature type="region of interest" description="Disordered" evidence="1">
    <location>
        <begin position="149"/>
        <end position="238"/>
    </location>
</feature>
<organism evidence="3 4">
    <name type="scientific">Streptomyces zhihengii</name>
    <dbReference type="NCBI Taxonomy" id="1818004"/>
    <lineage>
        <taxon>Bacteria</taxon>
        <taxon>Bacillati</taxon>
        <taxon>Actinomycetota</taxon>
        <taxon>Actinomycetes</taxon>
        <taxon>Kitasatosporales</taxon>
        <taxon>Streptomycetaceae</taxon>
        <taxon>Streptomyces</taxon>
    </lineage>
</organism>
<feature type="compositionally biased region" description="Low complexity" evidence="1">
    <location>
        <begin position="149"/>
        <end position="173"/>
    </location>
</feature>
<evidence type="ECO:0000313" key="4">
    <source>
        <dbReference type="Proteomes" id="UP000664109"/>
    </source>
</evidence>
<dbReference type="PANTHER" id="PTHR38588">
    <property type="entry name" value="BLL0334 PROTEIN"/>
    <property type="match status" value="1"/>
</dbReference>
<dbReference type="PANTHER" id="PTHR38588:SF1">
    <property type="entry name" value="BLL0334 PROTEIN"/>
    <property type="match status" value="1"/>
</dbReference>
<feature type="region of interest" description="Disordered" evidence="1">
    <location>
        <begin position="263"/>
        <end position="301"/>
    </location>
</feature>
<protein>
    <submittedName>
        <fullName evidence="3">SRPBCC family protein</fullName>
    </submittedName>
</protein>
<comment type="caution">
    <text evidence="3">The sequence shown here is derived from an EMBL/GenBank/DDBJ whole genome shotgun (WGS) entry which is preliminary data.</text>
</comment>
<keyword evidence="2" id="KW-1133">Transmembrane helix</keyword>
<dbReference type="EMBL" id="JAFEJA010000001">
    <property type="protein sequence ID" value="MBM9620342.1"/>
    <property type="molecule type" value="Genomic_DNA"/>
</dbReference>
<reference evidence="3 4" key="1">
    <citation type="journal article" date="2016" name="Arch. Microbiol.">
        <title>Streptomyces zhihengii sp. nov., isolated from rhizospheric soil of Psammosilene tunicoides.</title>
        <authorList>
            <person name="Huang M.J."/>
            <person name="Fei J.J."/>
            <person name="Salam N."/>
            <person name="Kim C.J."/>
            <person name="Hozzein W.N."/>
            <person name="Xiao M."/>
            <person name="Huang H.Q."/>
            <person name="Li W.J."/>
        </authorList>
    </citation>
    <scope>NUCLEOTIDE SEQUENCE [LARGE SCALE GENOMIC DNA]</scope>
    <source>
        <strain evidence="3 4">YIM T102</strain>
    </source>
</reference>
<dbReference type="Gene3D" id="3.30.530.20">
    <property type="match status" value="1"/>
</dbReference>
<feature type="compositionally biased region" description="Acidic residues" evidence="1">
    <location>
        <begin position="221"/>
        <end position="238"/>
    </location>
</feature>
<dbReference type="InterPro" id="IPR010419">
    <property type="entry name" value="CO_DH_gsu"/>
</dbReference>
<feature type="compositionally biased region" description="Low complexity" evidence="1">
    <location>
        <begin position="286"/>
        <end position="301"/>
    </location>
</feature>
<name>A0ABS2US55_9ACTN</name>
<dbReference type="SUPFAM" id="SSF55961">
    <property type="entry name" value="Bet v1-like"/>
    <property type="match status" value="1"/>
</dbReference>
<evidence type="ECO:0000256" key="1">
    <source>
        <dbReference type="SAM" id="MobiDB-lite"/>
    </source>
</evidence>
<keyword evidence="2" id="KW-0472">Membrane</keyword>
<dbReference type="Proteomes" id="UP000664109">
    <property type="component" value="Unassembled WGS sequence"/>
</dbReference>
<dbReference type="Pfam" id="PF06240">
    <property type="entry name" value="COXG"/>
    <property type="match status" value="1"/>
</dbReference>
<sequence>MEHEAFVPVPAETLRQALRDPARVARCVPGLQQDADEAAGPLSGRLKVRVGSHTITYRGVLRVVEQGRDFVVDAEGTEVRGSGSVKIGLTVRPEPTDGGTTLTFTGSAGAEGRLAELAADARTSAAHRLLDRFAEALAAVAFEEPAAPAAPAAEAADAGSPAPGPAAGDTPDGQEQADHVDDIAEEPGDGTPGAGDGDITESQGLGSVFDVPVPPPSLGPDAEDAFDDESDGPAADADEEDLSAIEDLQDLDELAGLPGEPAAEAAHARRTMIGRSAEEVDHAPPRGRYAPTPTPAPAASATGAALRWLAPAAALAIASAVVVGRALRRRN</sequence>
<feature type="transmembrane region" description="Helical" evidence="2">
    <location>
        <begin position="308"/>
        <end position="327"/>
    </location>
</feature>
<keyword evidence="4" id="KW-1185">Reference proteome</keyword>
<keyword evidence="2" id="KW-0812">Transmembrane</keyword>
<proteinExistence type="predicted"/>
<evidence type="ECO:0000313" key="3">
    <source>
        <dbReference type="EMBL" id="MBM9620342.1"/>
    </source>
</evidence>
<evidence type="ECO:0000256" key="2">
    <source>
        <dbReference type="SAM" id="Phobius"/>
    </source>
</evidence>